<name>A0A1V2I3D1_9ACTN</name>
<keyword evidence="2" id="KW-0732">Signal</keyword>
<evidence type="ECO:0000256" key="1">
    <source>
        <dbReference type="SAM" id="MobiDB-lite"/>
    </source>
</evidence>
<accession>A0A1V2I3D1</accession>
<organism evidence="3 4">
    <name type="scientific">Pseudofrankia asymbiotica</name>
    <dbReference type="NCBI Taxonomy" id="1834516"/>
    <lineage>
        <taxon>Bacteria</taxon>
        <taxon>Bacillati</taxon>
        <taxon>Actinomycetota</taxon>
        <taxon>Actinomycetes</taxon>
        <taxon>Frankiales</taxon>
        <taxon>Frankiaceae</taxon>
        <taxon>Pseudofrankia</taxon>
    </lineage>
</organism>
<gene>
    <name evidence="3" type="ORF">BL253_28945</name>
</gene>
<dbReference type="PROSITE" id="PS51257">
    <property type="entry name" value="PROKAR_LIPOPROTEIN"/>
    <property type="match status" value="1"/>
</dbReference>
<evidence type="ECO:0000256" key="2">
    <source>
        <dbReference type="SAM" id="SignalP"/>
    </source>
</evidence>
<dbReference type="Proteomes" id="UP000188929">
    <property type="component" value="Unassembled WGS sequence"/>
</dbReference>
<dbReference type="AlphaFoldDB" id="A0A1V2I3D1"/>
<dbReference type="OrthoDB" id="3216319at2"/>
<feature type="chain" id="PRO_5038698252" evidence="2">
    <location>
        <begin position="26"/>
        <end position="204"/>
    </location>
</feature>
<evidence type="ECO:0000313" key="3">
    <source>
        <dbReference type="EMBL" id="ONH24899.1"/>
    </source>
</evidence>
<evidence type="ECO:0000313" key="4">
    <source>
        <dbReference type="Proteomes" id="UP000188929"/>
    </source>
</evidence>
<sequence length="204" mass="21128">MGTGKSVFRPIMASVGLGLMFLVTACGGTSSDTSATAASATSASPTDQPTDVPVPVRTEPLPDMFNNLHTDLGVSPMPATLAASVSASAGGESLDGTIIPENFPFPAGATWDLSSDKRTDATLVVRGVTPAAAVEYYRQAMPTAGYAFFQQSISQDRTKITYTGHSQSVEVVADTSVLIIFTQCTSAVQGEAVPSRRSDRVACA</sequence>
<comment type="caution">
    <text evidence="3">The sequence shown here is derived from an EMBL/GenBank/DDBJ whole genome shotgun (WGS) entry which is preliminary data.</text>
</comment>
<protein>
    <submittedName>
        <fullName evidence="3">Uncharacterized protein</fullName>
    </submittedName>
</protein>
<keyword evidence="4" id="KW-1185">Reference proteome</keyword>
<proteinExistence type="predicted"/>
<feature type="signal peptide" evidence="2">
    <location>
        <begin position="1"/>
        <end position="25"/>
    </location>
</feature>
<reference evidence="4" key="1">
    <citation type="submission" date="2016-10" db="EMBL/GenBank/DDBJ databases">
        <title>Frankia sp. NRRL B-16386 Genome sequencing.</title>
        <authorList>
            <person name="Ghodhbane-Gtari F."/>
            <person name="Swanson E."/>
            <person name="Gueddou A."/>
            <person name="Hezbri K."/>
            <person name="Ktari K."/>
            <person name="Nouioui I."/>
            <person name="Morris K."/>
            <person name="Simpson S."/>
            <person name="Abebe-Akele F."/>
            <person name="Thomas K."/>
            <person name="Gtari M."/>
            <person name="Tisa L.S."/>
        </authorList>
    </citation>
    <scope>NUCLEOTIDE SEQUENCE [LARGE SCALE GENOMIC DNA]</scope>
    <source>
        <strain evidence="4">NRRL B-16386</strain>
    </source>
</reference>
<dbReference type="EMBL" id="MOMC01000066">
    <property type="protein sequence ID" value="ONH24899.1"/>
    <property type="molecule type" value="Genomic_DNA"/>
</dbReference>
<feature type="region of interest" description="Disordered" evidence="1">
    <location>
        <begin position="33"/>
        <end position="55"/>
    </location>
</feature>